<dbReference type="EMBL" id="AAHBTB010000007">
    <property type="protein sequence ID" value="EBU3458229.1"/>
    <property type="molecule type" value="Genomic_DNA"/>
</dbReference>
<protein>
    <submittedName>
        <fullName evidence="1">Uncharacterized protein</fullName>
    </submittedName>
</protein>
<comment type="caution">
    <text evidence="1">The sequence shown here is derived from an EMBL/GenBank/DDBJ whole genome shotgun (WGS) entry which is preliminary data.</text>
</comment>
<gene>
    <name evidence="1" type="ORF">CVR34_14140</name>
</gene>
<sequence length="270" mass="30567">MSDFVVPQLPFLDLPRAVETIRAAGGWLHCEERDLITLWKSGSIELCFSVPDWIACADMDFPGKGSDVLLSVEYGSFMRWWAEEPYSWPPPPNEVTMQFRSYGTTDPYREMKLSAWADMRLSPDYQPVDDSGEGLANALRAMYSSNALVIPRAELVKAIGIFTSTLPDDVRESCGTFAISAKPEHGNRESNARWRERVLLAAGYVKTFYPEECKNRFGRETVTAWADALRNHWHLFGDDHDIPGDRFAKDIIGDIFRLPAERKRAGKNAP</sequence>
<reference evidence="1" key="1">
    <citation type="submission" date="2018-07" db="EMBL/GenBank/DDBJ databases">
        <authorList>
            <consortium name="PulseNet: The National Subtyping Network for Foodborne Disease Surveillance"/>
            <person name="Tarr C.L."/>
            <person name="Trees E."/>
            <person name="Katz L.S."/>
            <person name="Carleton-Romer H.A."/>
            <person name="Stroika S."/>
            <person name="Kucerova Z."/>
            <person name="Roache K.F."/>
            <person name="Sabol A.L."/>
            <person name="Besser J."/>
            <person name="Gerner-Smidt P."/>
        </authorList>
    </citation>
    <scope>NUCLEOTIDE SEQUENCE</scope>
    <source>
        <strain evidence="1">PNUSAS028232</strain>
    </source>
</reference>
<proteinExistence type="predicted"/>
<accession>A0A5V4T8B9</accession>
<dbReference type="AlphaFoldDB" id="A0A5V4T8B9"/>
<evidence type="ECO:0000313" key="1">
    <source>
        <dbReference type="EMBL" id="EBU3458229.1"/>
    </source>
</evidence>
<organism evidence="1">
    <name type="scientific">Salmonella enterica</name>
    <name type="common">Salmonella choleraesuis</name>
    <dbReference type="NCBI Taxonomy" id="28901"/>
    <lineage>
        <taxon>Bacteria</taxon>
        <taxon>Pseudomonadati</taxon>
        <taxon>Pseudomonadota</taxon>
        <taxon>Gammaproteobacteria</taxon>
        <taxon>Enterobacterales</taxon>
        <taxon>Enterobacteriaceae</taxon>
        <taxon>Salmonella</taxon>
    </lineage>
</organism>
<name>A0A5V4T8B9_SALER</name>